<dbReference type="GO" id="GO:0008168">
    <property type="term" value="F:methyltransferase activity"/>
    <property type="evidence" value="ECO:0007669"/>
    <property type="project" value="UniProtKB-KW"/>
</dbReference>
<evidence type="ECO:0000313" key="4">
    <source>
        <dbReference type="Proteomes" id="UP000233750"/>
    </source>
</evidence>
<reference evidence="3 4" key="1">
    <citation type="submission" date="2017-12" db="EMBL/GenBank/DDBJ databases">
        <title>Sequencing the genomes of 1000 Actinobacteria strains.</title>
        <authorList>
            <person name="Klenk H.-P."/>
        </authorList>
    </citation>
    <scope>NUCLEOTIDE SEQUENCE [LARGE SCALE GENOMIC DNA]</scope>
    <source>
        <strain evidence="3 4">DSM 45165</strain>
    </source>
</reference>
<dbReference type="RefSeq" id="WP_101436319.1">
    <property type="nucleotide sequence ID" value="NZ_JACJHR010000110.1"/>
</dbReference>
<name>A0A2N3WF53_9PSEU</name>
<dbReference type="OrthoDB" id="4678170at2"/>
<comment type="caution">
    <text evidence="3">The sequence shown here is derived from an EMBL/GenBank/DDBJ whole genome shotgun (WGS) entry which is preliminary data.</text>
</comment>
<keyword evidence="4" id="KW-1185">Reference proteome</keyword>
<dbReference type="InterPro" id="IPR023809">
    <property type="entry name" value="Thiopep_bacteriocin_synth_dom"/>
</dbReference>
<protein>
    <submittedName>
        <fullName evidence="2">Methyltransferase</fullName>
    </submittedName>
    <submittedName>
        <fullName evidence="3">Thiopeptide-type bacteriocin biosynthesis protein</fullName>
    </submittedName>
</protein>
<accession>A0A8E1W7K4</accession>
<keyword evidence="2" id="KW-0489">Methyltransferase</keyword>
<feature type="domain" description="Thiopeptide-type bacteriocin biosynthesis" evidence="1">
    <location>
        <begin position="62"/>
        <end position="320"/>
    </location>
</feature>
<dbReference type="AlphaFoldDB" id="A0A2N3WF53"/>
<dbReference type="Proteomes" id="UP000550260">
    <property type="component" value="Unassembled WGS sequence"/>
</dbReference>
<reference evidence="2 5" key="2">
    <citation type="submission" date="2020-08" db="EMBL/GenBank/DDBJ databases">
        <title>Amycolatopsis echigonensis JCM 21831.</title>
        <authorList>
            <person name="Tedsree N."/>
            <person name="Kuncharoen N."/>
            <person name="Likhitwitayawuid K."/>
            <person name="Tanasupawat S."/>
        </authorList>
    </citation>
    <scope>NUCLEOTIDE SEQUENCE [LARGE SCALE GENOMIC DNA]</scope>
    <source>
        <strain evidence="2 5">JCM 21831</strain>
    </source>
</reference>
<dbReference type="EMBL" id="JACJHR010000110">
    <property type="protein sequence ID" value="MBB2505571.1"/>
    <property type="molecule type" value="Genomic_DNA"/>
</dbReference>
<evidence type="ECO:0000313" key="2">
    <source>
        <dbReference type="EMBL" id="MBB2505571.1"/>
    </source>
</evidence>
<evidence type="ECO:0000259" key="1">
    <source>
        <dbReference type="Pfam" id="PF14028"/>
    </source>
</evidence>
<keyword evidence="2" id="KW-0808">Transferase</keyword>
<gene>
    <name evidence="3" type="ORF">ATK30_3308</name>
    <name evidence="2" type="ORF">H5411_41440</name>
</gene>
<dbReference type="EMBL" id="PJMY01000003">
    <property type="protein sequence ID" value="PKV92502.1"/>
    <property type="molecule type" value="Genomic_DNA"/>
</dbReference>
<dbReference type="Proteomes" id="UP000233750">
    <property type="component" value="Unassembled WGS sequence"/>
</dbReference>
<organism evidence="3 4">
    <name type="scientific">Amycolatopsis echigonensis</name>
    <dbReference type="NCBI Taxonomy" id="2576905"/>
    <lineage>
        <taxon>Bacteria</taxon>
        <taxon>Bacillati</taxon>
        <taxon>Actinomycetota</taxon>
        <taxon>Actinomycetes</taxon>
        <taxon>Pseudonocardiales</taxon>
        <taxon>Pseudonocardiaceae</taxon>
        <taxon>Amycolatopsis</taxon>
    </lineage>
</organism>
<dbReference type="GO" id="GO:0032259">
    <property type="term" value="P:methylation"/>
    <property type="evidence" value="ECO:0007669"/>
    <property type="project" value="UniProtKB-KW"/>
</dbReference>
<evidence type="ECO:0000313" key="5">
    <source>
        <dbReference type="Proteomes" id="UP000550260"/>
    </source>
</evidence>
<evidence type="ECO:0000313" key="3">
    <source>
        <dbReference type="EMBL" id="PKV92502.1"/>
    </source>
</evidence>
<dbReference type="NCBIfam" id="TIGR03891">
    <property type="entry name" value="thiopep_ocin"/>
    <property type="match status" value="1"/>
</dbReference>
<proteinExistence type="predicted"/>
<dbReference type="Pfam" id="PF14028">
    <property type="entry name" value="Lant_dehydr_C"/>
    <property type="match status" value="1"/>
</dbReference>
<accession>A0A2N3WF53</accession>
<sequence>MPADHLTPCPGLEHAIATVLAGTPVDQAASTAGMDALALSDAIEIYRDAGQRALDQHTDPSWWQVYLRFTDWDNAEHTATAHLAPLLTLAADDDMTSGWWFIRKHPCWRLRLHVGPQHRHALIQTLSGAFDDLTARGHLHSWWTGIYEPETAAFGDHPGIDIAHDLFCADSHAILTVAHRDIGLGRRELSLLLCSTLMRAAHIEWYEQGDIWHHVSQQRPLPADITSGNVAAMAAAIRQPLLADITDRGSLLGPGGPLASIAPWTRAFRDAGHALGAAASEGRLRRGLREVISYAIIFHWNRLGFTARTQAILAHAARTAILDAHTVKTADTDAPASSVTG</sequence>